<name>A0AAV1HIN6_XYRNO</name>
<organism evidence="2 3">
    <name type="scientific">Xyrichtys novacula</name>
    <name type="common">Pearly razorfish</name>
    <name type="synonym">Hemipteronotus novacula</name>
    <dbReference type="NCBI Taxonomy" id="13765"/>
    <lineage>
        <taxon>Eukaryota</taxon>
        <taxon>Metazoa</taxon>
        <taxon>Chordata</taxon>
        <taxon>Craniata</taxon>
        <taxon>Vertebrata</taxon>
        <taxon>Euteleostomi</taxon>
        <taxon>Actinopterygii</taxon>
        <taxon>Neopterygii</taxon>
        <taxon>Teleostei</taxon>
        <taxon>Neoteleostei</taxon>
        <taxon>Acanthomorphata</taxon>
        <taxon>Eupercaria</taxon>
        <taxon>Labriformes</taxon>
        <taxon>Labridae</taxon>
        <taxon>Xyrichtys</taxon>
    </lineage>
</organism>
<evidence type="ECO:0000313" key="3">
    <source>
        <dbReference type="Proteomes" id="UP001178508"/>
    </source>
</evidence>
<feature type="chain" id="PRO_5043998888" evidence="1">
    <location>
        <begin position="20"/>
        <end position="143"/>
    </location>
</feature>
<dbReference type="AlphaFoldDB" id="A0AAV1HIN6"/>
<keyword evidence="1" id="KW-0732">Signal</keyword>
<gene>
    <name evidence="2" type="ORF">XNOV1_A037045</name>
</gene>
<feature type="signal peptide" evidence="1">
    <location>
        <begin position="1"/>
        <end position="19"/>
    </location>
</feature>
<reference evidence="2" key="1">
    <citation type="submission" date="2023-08" db="EMBL/GenBank/DDBJ databases">
        <authorList>
            <person name="Alioto T."/>
            <person name="Alioto T."/>
            <person name="Gomez Garrido J."/>
        </authorList>
    </citation>
    <scope>NUCLEOTIDE SEQUENCE</scope>
</reference>
<accession>A0AAV1HIN6</accession>
<protein>
    <submittedName>
        <fullName evidence="2">Uncharacterized protein</fullName>
    </submittedName>
</protein>
<keyword evidence="3" id="KW-1185">Reference proteome</keyword>
<dbReference type="Proteomes" id="UP001178508">
    <property type="component" value="Chromosome 23"/>
</dbReference>
<sequence length="143" mass="15667">MKFYLLILLVAAAVILSEGDKTPEKEAENSKPVPTKADLMFLSFLAGNSTGEVKDGSALFTAKLLPVLVVQEEEEEEEEEEGEEEEAVMMVFLLILAAAPSHISLVEAAVVDETSLHSSNANLYPVLVVHVLVIWSCWLSDFF</sequence>
<evidence type="ECO:0000256" key="1">
    <source>
        <dbReference type="SAM" id="SignalP"/>
    </source>
</evidence>
<proteinExistence type="predicted"/>
<dbReference type="EMBL" id="OY660886">
    <property type="protein sequence ID" value="CAJ1085767.1"/>
    <property type="molecule type" value="Genomic_DNA"/>
</dbReference>
<evidence type="ECO:0000313" key="2">
    <source>
        <dbReference type="EMBL" id="CAJ1085767.1"/>
    </source>
</evidence>